<feature type="binding site" evidence="9">
    <location>
        <begin position="120"/>
        <end position="123"/>
    </location>
    <ligand>
        <name>GTP</name>
        <dbReference type="ChEBI" id="CHEBI:37565"/>
        <label>1</label>
    </ligand>
</feature>
<dbReference type="EMBL" id="LR134523">
    <property type="protein sequence ID" value="VEJ35487.1"/>
    <property type="molecule type" value="Genomic_DNA"/>
</dbReference>
<dbReference type="FunFam" id="3.40.50.300:FF:000040">
    <property type="entry name" value="GTPase Der"/>
    <property type="match status" value="1"/>
</dbReference>
<accession>A0A3S4Y726</accession>
<dbReference type="NCBIfam" id="TIGR03594">
    <property type="entry name" value="GTPase_EngA"/>
    <property type="match status" value="1"/>
</dbReference>
<dbReference type="OrthoDB" id="9805918at2"/>
<evidence type="ECO:0000256" key="4">
    <source>
        <dbReference type="ARBA" id="ARBA00022737"/>
    </source>
</evidence>
<name>A0A3S4Y726_9FIRM</name>
<reference evidence="13 14" key="1">
    <citation type="submission" date="2018-12" db="EMBL/GenBank/DDBJ databases">
        <authorList>
            <consortium name="Pathogen Informatics"/>
        </authorList>
    </citation>
    <scope>NUCLEOTIDE SEQUENCE [LARGE SCALE GENOMIC DNA]</scope>
    <source>
        <strain evidence="13 14">NCTC13079</strain>
    </source>
</reference>
<keyword evidence="5 9" id="KW-0547">Nucleotide-binding</keyword>
<dbReference type="NCBIfam" id="TIGR00231">
    <property type="entry name" value="small_GTP"/>
    <property type="match status" value="2"/>
</dbReference>
<evidence type="ECO:0000259" key="12">
    <source>
        <dbReference type="PROSITE" id="PS51712"/>
    </source>
</evidence>
<dbReference type="HAMAP" id="MF_00195">
    <property type="entry name" value="GTPase_Der"/>
    <property type="match status" value="1"/>
</dbReference>
<evidence type="ECO:0000256" key="8">
    <source>
        <dbReference type="ARBA" id="ARBA00053470"/>
    </source>
</evidence>
<dbReference type="Gene3D" id="3.40.50.300">
    <property type="entry name" value="P-loop containing nucleotide triphosphate hydrolases"/>
    <property type="match status" value="2"/>
</dbReference>
<dbReference type="InterPro" id="IPR006073">
    <property type="entry name" value="GTP-bd"/>
</dbReference>
<proteinExistence type="inferred from homology"/>
<dbReference type="GO" id="GO:0042254">
    <property type="term" value="P:ribosome biogenesis"/>
    <property type="evidence" value="ECO:0007669"/>
    <property type="project" value="UniProtKB-KW"/>
</dbReference>
<dbReference type="FunFam" id="3.40.50.300:FF:000057">
    <property type="entry name" value="GTPase Der"/>
    <property type="match status" value="1"/>
</dbReference>
<feature type="binding site" evidence="9">
    <location>
        <begin position="57"/>
        <end position="61"/>
    </location>
    <ligand>
        <name>GTP</name>
        <dbReference type="ChEBI" id="CHEBI:37565"/>
        <label>1</label>
    </ligand>
</feature>
<dbReference type="RefSeq" id="WP_126465279.1">
    <property type="nucleotide sequence ID" value="NZ_JAUSWF010000001.1"/>
</dbReference>
<evidence type="ECO:0000256" key="5">
    <source>
        <dbReference type="ARBA" id="ARBA00022741"/>
    </source>
</evidence>
<evidence type="ECO:0000256" key="9">
    <source>
        <dbReference type="HAMAP-Rule" id="MF_00195"/>
    </source>
</evidence>
<dbReference type="SUPFAM" id="SSF52540">
    <property type="entry name" value="P-loop containing nucleoside triphosphate hydrolases"/>
    <property type="match status" value="2"/>
</dbReference>
<dbReference type="PIRSF" id="PIRSF006485">
    <property type="entry name" value="GTP-binding_EngA"/>
    <property type="match status" value="1"/>
</dbReference>
<keyword evidence="3 9" id="KW-0690">Ribosome biogenesis</keyword>
<feature type="binding site" evidence="9">
    <location>
        <begin position="182"/>
        <end position="189"/>
    </location>
    <ligand>
        <name>GTP</name>
        <dbReference type="ChEBI" id="CHEBI:37565"/>
        <label>2</label>
    </ligand>
</feature>
<evidence type="ECO:0000256" key="10">
    <source>
        <dbReference type="PROSITE-ProRule" id="PRU01049"/>
    </source>
</evidence>
<evidence type="ECO:0000256" key="11">
    <source>
        <dbReference type="RuleBase" id="RU004481"/>
    </source>
</evidence>
<dbReference type="InterPro" id="IPR005225">
    <property type="entry name" value="Small_GTP-bd"/>
</dbReference>
<evidence type="ECO:0000256" key="3">
    <source>
        <dbReference type="ARBA" id="ARBA00022517"/>
    </source>
</evidence>
<dbReference type="FunFam" id="3.30.300.20:FF:000004">
    <property type="entry name" value="GTPase Der"/>
    <property type="match status" value="1"/>
</dbReference>
<dbReference type="PANTHER" id="PTHR43834:SF6">
    <property type="entry name" value="GTPASE DER"/>
    <property type="match status" value="1"/>
</dbReference>
<dbReference type="CDD" id="cd01894">
    <property type="entry name" value="EngA1"/>
    <property type="match status" value="1"/>
</dbReference>
<keyword evidence="14" id="KW-1185">Reference proteome</keyword>
<dbReference type="PRINTS" id="PR00326">
    <property type="entry name" value="GTP1OBG"/>
</dbReference>
<dbReference type="InterPro" id="IPR015946">
    <property type="entry name" value="KH_dom-like_a/b"/>
</dbReference>
<feature type="domain" description="EngA-type G" evidence="12">
    <location>
        <begin position="4"/>
        <end position="168"/>
    </location>
</feature>
<dbReference type="GO" id="GO:0043022">
    <property type="term" value="F:ribosome binding"/>
    <property type="evidence" value="ECO:0007669"/>
    <property type="project" value="TreeGrafter"/>
</dbReference>
<comment type="function">
    <text evidence="8 9 11">GTPase that plays an essential role in the late steps of ribosome biogenesis.</text>
</comment>
<dbReference type="AlphaFoldDB" id="A0A3S4Y726"/>
<comment type="similarity">
    <text evidence="1 9 10 11">Belongs to the TRAFAC class TrmE-Era-EngA-EngB-Septin-like GTPase superfamily. EngA (Der) GTPase family.</text>
</comment>
<dbReference type="InterPro" id="IPR032859">
    <property type="entry name" value="KH_dom-like"/>
</dbReference>
<dbReference type="InterPro" id="IPR031166">
    <property type="entry name" value="G_ENGA"/>
</dbReference>
<feature type="binding site" evidence="9">
    <location>
        <begin position="229"/>
        <end position="233"/>
    </location>
    <ligand>
        <name>GTP</name>
        <dbReference type="ChEBI" id="CHEBI:37565"/>
        <label>2</label>
    </ligand>
</feature>
<evidence type="ECO:0000256" key="2">
    <source>
        <dbReference type="ARBA" id="ARBA00020953"/>
    </source>
</evidence>
<dbReference type="InterPro" id="IPR027417">
    <property type="entry name" value="P-loop_NTPase"/>
</dbReference>
<dbReference type="CDD" id="cd01895">
    <property type="entry name" value="EngA2"/>
    <property type="match status" value="1"/>
</dbReference>
<keyword evidence="4 11" id="KW-0677">Repeat</keyword>
<dbReference type="GO" id="GO:0005525">
    <property type="term" value="F:GTP binding"/>
    <property type="evidence" value="ECO:0007669"/>
    <property type="project" value="UniProtKB-UniRule"/>
</dbReference>
<sequence>MDRPVVCILGRPNVGKSTLFNALTGSKISITEDTPGVTRDRIYAKARWLDREFTLIDTGGLDPGSDEIFMPEILAQAEVAVEHAQVILFVVDGKEGLTSMDREVASYIRKFGKKIILVVNKMDAKQSRDHMYDFYELALGEPYVISAEQNRGIGDLLDATIESFPPAETEFAGDEIKVAFIGKPNAGKSSLVNRILGQERSIVTNIPGTTRDSIHSFFEYEDTEYVLIDTAGLRKRKKINEKVERYSAVRTLRSIEMADVCVLLIDAVEGVSEQDSKIAGFAHDNQKAMIIAVNKWDAIEKENHTMKTYEMEIRRELPFLNYAPMIFISAKTGTRVNKLLDLIHVVNNNYSLRIQTGVLNDIMNRAVLMNQPPSDKGKRGKLYYASQVSARPPKIVLSVNDKELFHFTYLRFLENQIRMAYRFDGVPIIMELRNR</sequence>
<dbReference type="InterPro" id="IPR016484">
    <property type="entry name" value="GTPase_Der"/>
</dbReference>
<gene>
    <name evidence="9 13" type="primary">der</name>
    <name evidence="13" type="ORF">NCTC13079_00713</name>
</gene>
<evidence type="ECO:0000313" key="14">
    <source>
        <dbReference type="Proteomes" id="UP000269544"/>
    </source>
</evidence>
<dbReference type="KEGG" id="piv:NCTC13079_00713"/>
<feature type="binding site" evidence="9">
    <location>
        <begin position="10"/>
        <end position="17"/>
    </location>
    <ligand>
        <name>GTP</name>
        <dbReference type="ChEBI" id="CHEBI:37565"/>
        <label>1</label>
    </ligand>
</feature>
<feature type="binding site" evidence="9">
    <location>
        <begin position="294"/>
        <end position="297"/>
    </location>
    <ligand>
        <name>GTP</name>
        <dbReference type="ChEBI" id="CHEBI:37565"/>
        <label>2</label>
    </ligand>
</feature>
<dbReference type="Proteomes" id="UP000269544">
    <property type="component" value="Chromosome"/>
</dbReference>
<evidence type="ECO:0000256" key="7">
    <source>
        <dbReference type="ARBA" id="ARBA00032345"/>
    </source>
</evidence>
<evidence type="ECO:0000256" key="6">
    <source>
        <dbReference type="ARBA" id="ARBA00023134"/>
    </source>
</evidence>
<feature type="domain" description="EngA-type G" evidence="12">
    <location>
        <begin position="176"/>
        <end position="351"/>
    </location>
</feature>
<evidence type="ECO:0000313" key="13">
    <source>
        <dbReference type="EMBL" id="VEJ35487.1"/>
    </source>
</evidence>
<keyword evidence="6 9" id="KW-0342">GTP-binding</keyword>
<organism evidence="13 14">
    <name type="scientific">Aedoeadaptatus ivorii</name>
    <dbReference type="NCBI Taxonomy" id="54006"/>
    <lineage>
        <taxon>Bacteria</taxon>
        <taxon>Bacillati</taxon>
        <taxon>Bacillota</taxon>
        <taxon>Tissierellia</taxon>
        <taxon>Tissierellales</taxon>
        <taxon>Peptoniphilaceae</taxon>
        <taxon>Aedoeadaptatus</taxon>
    </lineage>
</organism>
<dbReference type="PROSITE" id="PS51712">
    <property type="entry name" value="G_ENGA"/>
    <property type="match status" value="2"/>
</dbReference>
<dbReference type="PANTHER" id="PTHR43834">
    <property type="entry name" value="GTPASE DER"/>
    <property type="match status" value="1"/>
</dbReference>
<dbReference type="Pfam" id="PF14714">
    <property type="entry name" value="KH_dom-like"/>
    <property type="match status" value="1"/>
</dbReference>
<dbReference type="Gene3D" id="3.30.300.20">
    <property type="match status" value="1"/>
</dbReference>
<comment type="subunit">
    <text evidence="9">Associates with the 50S ribosomal subunit.</text>
</comment>
<evidence type="ECO:0000256" key="1">
    <source>
        <dbReference type="ARBA" id="ARBA00008279"/>
    </source>
</evidence>
<protein>
    <recommendedName>
        <fullName evidence="2 9">GTPase Der</fullName>
    </recommendedName>
    <alternativeName>
        <fullName evidence="7 9">GTP-binding protein EngA</fullName>
    </alternativeName>
</protein>
<dbReference type="Pfam" id="PF01926">
    <property type="entry name" value="MMR_HSR1"/>
    <property type="match status" value="2"/>
</dbReference>